<gene>
    <name evidence="3" type="ORF">A3A33_02310</name>
</gene>
<name>A0A1F8GRX8_9BACT</name>
<evidence type="ECO:0000313" key="3">
    <source>
        <dbReference type="EMBL" id="OGN28165.1"/>
    </source>
</evidence>
<dbReference type="PROSITE" id="PS51186">
    <property type="entry name" value="GNAT"/>
    <property type="match status" value="1"/>
</dbReference>
<dbReference type="Gene3D" id="3.40.630.30">
    <property type="match status" value="1"/>
</dbReference>
<dbReference type="STRING" id="1802701.A3A33_02310"/>
<sequence>MIIRQYQLLDLEEVKNLHILALKNAGAFYESGSWDADLDHIEERYIHRGGEFLVGFLDGKLIAMGALKKNDNKTCEVKRMRVHPDYQRRGYGQIMLAKLEKRAEELGYKNIQLDTTIKQRPAQAMYLKNGYAEIRRETEGWPLETIFYQKEL</sequence>
<dbReference type="SUPFAM" id="SSF55729">
    <property type="entry name" value="Acyl-CoA N-acyltransferases (Nat)"/>
    <property type="match status" value="1"/>
</dbReference>
<comment type="caution">
    <text evidence="3">The sequence shown here is derived from an EMBL/GenBank/DDBJ whole genome shotgun (WGS) entry which is preliminary data.</text>
</comment>
<feature type="domain" description="N-acetyltransferase" evidence="2">
    <location>
        <begin position="1"/>
        <end position="152"/>
    </location>
</feature>
<dbReference type="AlphaFoldDB" id="A0A1F8GRX8"/>
<reference evidence="3 4" key="1">
    <citation type="journal article" date="2016" name="Nat. Commun.">
        <title>Thousands of microbial genomes shed light on interconnected biogeochemical processes in an aquifer system.</title>
        <authorList>
            <person name="Anantharaman K."/>
            <person name="Brown C.T."/>
            <person name="Hug L.A."/>
            <person name="Sharon I."/>
            <person name="Castelle C.J."/>
            <person name="Probst A.J."/>
            <person name="Thomas B.C."/>
            <person name="Singh A."/>
            <person name="Wilkins M.J."/>
            <person name="Karaoz U."/>
            <person name="Brodie E.L."/>
            <person name="Williams K.H."/>
            <person name="Hubbard S.S."/>
            <person name="Banfield J.F."/>
        </authorList>
    </citation>
    <scope>NUCLEOTIDE SEQUENCE [LARGE SCALE GENOMIC DNA]</scope>
</reference>
<dbReference type="InterPro" id="IPR016181">
    <property type="entry name" value="Acyl_CoA_acyltransferase"/>
</dbReference>
<dbReference type="EMBL" id="MGKP01000023">
    <property type="protein sequence ID" value="OGN28165.1"/>
    <property type="molecule type" value="Genomic_DNA"/>
</dbReference>
<dbReference type="PANTHER" id="PTHR13947">
    <property type="entry name" value="GNAT FAMILY N-ACETYLTRANSFERASE"/>
    <property type="match status" value="1"/>
</dbReference>
<dbReference type="Pfam" id="PF00583">
    <property type="entry name" value="Acetyltransf_1"/>
    <property type="match status" value="1"/>
</dbReference>
<proteinExistence type="predicted"/>
<protein>
    <recommendedName>
        <fullName evidence="2">N-acetyltransferase domain-containing protein</fullName>
    </recommendedName>
</protein>
<dbReference type="PANTHER" id="PTHR13947:SF37">
    <property type="entry name" value="LD18367P"/>
    <property type="match status" value="1"/>
</dbReference>
<dbReference type="InterPro" id="IPR050769">
    <property type="entry name" value="NAT_camello-type"/>
</dbReference>
<dbReference type="Proteomes" id="UP000179047">
    <property type="component" value="Unassembled WGS sequence"/>
</dbReference>
<organism evidence="3 4">
    <name type="scientific">Candidatus Yanofskybacteria bacterium RIFCSPLOWO2_01_FULL_49_25</name>
    <dbReference type="NCBI Taxonomy" id="1802701"/>
    <lineage>
        <taxon>Bacteria</taxon>
        <taxon>Candidatus Yanofskyibacteriota</taxon>
    </lineage>
</organism>
<evidence type="ECO:0000256" key="1">
    <source>
        <dbReference type="ARBA" id="ARBA00022679"/>
    </source>
</evidence>
<accession>A0A1F8GRX8</accession>
<dbReference type="GO" id="GO:0008080">
    <property type="term" value="F:N-acetyltransferase activity"/>
    <property type="evidence" value="ECO:0007669"/>
    <property type="project" value="InterPro"/>
</dbReference>
<dbReference type="InterPro" id="IPR000182">
    <property type="entry name" value="GNAT_dom"/>
</dbReference>
<evidence type="ECO:0000259" key="2">
    <source>
        <dbReference type="PROSITE" id="PS51186"/>
    </source>
</evidence>
<dbReference type="CDD" id="cd04301">
    <property type="entry name" value="NAT_SF"/>
    <property type="match status" value="1"/>
</dbReference>
<keyword evidence="1" id="KW-0808">Transferase</keyword>
<evidence type="ECO:0000313" key="4">
    <source>
        <dbReference type="Proteomes" id="UP000179047"/>
    </source>
</evidence>